<dbReference type="InterPro" id="IPR051454">
    <property type="entry name" value="RNA/ubiquinone_mod_enzymes"/>
</dbReference>
<dbReference type="EMBL" id="AP019416">
    <property type="protein sequence ID" value="BBI51354.1"/>
    <property type="molecule type" value="Genomic_DNA"/>
</dbReference>
<keyword evidence="2" id="KW-1185">Reference proteome</keyword>
<name>A0ABN5WWN5_9GAMM</name>
<dbReference type="PANTHER" id="PTHR30217">
    <property type="entry name" value="PEPTIDASE U32 FAMILY"/>
    <property type="match status" value="1"/>
</dbReference>
<evidence type="ECO:0008006" key="3">
    <source>
        <dbReference type="Google" id="ProtNLM"/>
    </source>
</evidence>
<evidence type="ECO:0000313" key="2">
    <source>
        <dbReference type="Proteomes" id="UP000289555"/>
    </source>
</evidence>
<accession>A0ABN5WWN5</accession>
<protein>
    <recommendedName>
        <fullName evidence="3">Protease</fullName>
    </recommendedName>
</protein>
<sequence>MELVCPAGNLPALKRAVDEGADAVYFGFQNITNARQFAGLNFTEKRAREGIDYVHRHGKRVFALLIPIPSPMAGNTGRGP</sequence>
<organism evidence="1 2">
    <name type="scientific">Vreelandella olivaria</name>
    <dbReference type="NCBI Taxonomy" id="390919"/>
    <lineage>
        <taxon>Bacteria</taxon>
        <taxon>Pseudomonadati</taxon>
        <taxon>Pseudomonadota</taxon>
        <taxon>Gammaproteobacteria</taxon>
        <taxon>Oceanospirillales</taxon>
        <taxon>Halomonadaceae</taxon>
        <taxon>Vreelandella</taxon>
    </lineage>
</organism>
<dbReference type="PANTHER" id="PTHR30217:SF3">
    <property type="entry name" value="UBIQUINONE BIOSYNTHESIS PROTEIN UBIU"/>
    <property type="match status" value="1"/>
</dbReference>
<proteinExistence type="predicted"/>
<evidence type="ECO:0000313" key="1">
    <source>
        <dbReference type="EMBL" id="BBI51354.1"/>
    </source>
</evidence>
<dbReference type="Proteomes" id="UP000289555">
    <property type="component" value="Chromosome"/>
</dbReference>
<gene>
    <name evidence="1" type="ORF">HORIV_37750</name>
</gene>
<reference evidence="2" key="1">
    <citation type="journal article" date="2019" name="Microbiol. Resour. Announc.">
        <title>Complete Genome Sequence of Halomonas olivaria, a Moderately Halophilic Bacterium Isolated from Olive Processing Effluents, Obtained by Nanopore Sequencing.</title>
        <authorList>
            <person name="Nagata S."/>
            <person name="Ii K.M."/>
            <person name="Tsukimi T."/>
            <person name="Miura M.C."/>
            <person name="Galipon J."/>
            <person name="Arakawa K."/>
        </authorList>
    </citation>
    <scope>NUCLEOTIDE SEQUENCE [LARGE SCALE GENOMIC DNA]</scope>
    <source>
        <strain evidence="2">TYRC17</strain>
    </source>
</reference>